<dbReference type="PANTHER" id="PTHR47707:SF1">
    <property type="entry name" value="NUDIX HYDROLASE FAMILY PROTEIN"/>
    <property type="match status" value="1"/>
</dbReference>
<dbReference type="PROSITE" id="PS51462">
    <property type="entry name" value="NUDIX"/>
    <property type="match status" value="1"/>
</dbReference>
<evidence type="ECO:0000256" key="3">
    <source>
        <dbReference type="ARBA" id="ARBA00022457"/>
    </source>
</evidence>
<organism evidence="14 15">
    <name type="scientific">Flaviflexus equikiangi</name>
    <dbReference type="NCBI Taxonomy" id="2758573"/>
    <lineage>
        <taxon>Bacteria</taxon>
        <taxon>Bacillati</taxon>
        <taxon>Actinomycetota</taxon>
        <taxon>Actinomycetes</taxon>
        <taxon>Actinomycetales</taxon>
        <taxon>Actinomycetaceae</taxon>
        <taxon>Flaviflexus</taxon>
    </lineage>
</organism>
<proteinExistence type="inferred from homology"/>
<dbReference type="Proteomes" id="UP000705983">
    <property type="component" value="Unassembled WGS sequence"/>
</dbReference>
<dbReference type="InterPro" id="IPR015797">
    <property type="entry name" value="NUDIX_hydrolase-like_dom_sf"/>
</dbReference>
<keyword evidence="5" id="KW-0479">Metal-binding</keyword>
<dbReference type="InterPro" id="IPR020476">
    <property type="entry name" value="Nudix_hydrolase"/>
</dbReference>
<dbReference type="PANTHER" id="PTHR47707">
    <property type="entry name" value="8-OXO-DGTP DIPHOSPHATASE"/>
    <property type="match status" value="1"/>
</dbReference>
<comment type="caution">
    <text evidence="14">The sequence shown here is derived from an EMBL/GenBank/DDBJ whole genome shotgun (WGS) entry which is preliminary data.</text>
</comment>
<evidence type="ECO:0000313" key="15">
    <source>
        <dbReference type="Proteomes" id="UP000705983"/>
    </source>
</evidence>
<evidence type="ECO:0000259" key="13">
    <source>
        <dbReference type="PROSITE" id="PS51462"/>
    </source>
</evidence>
<dbReference type="SUPFAM" id="SSF55811">
    <property type="entry name" value="Nudix"/>
    <property type="match status" value="1"/>
</dbReference>
<dbReference type="EC" id="3.6.1.55" evidence="11"/>
<evidence type="ECO:0000256" key="10">
    <source>
        <dbReference type="ARBA" id="ARBA00035861"/>
    </source>
</evidence>
<gene>
    <name evidence="14" type="ORF">JVW63_10125</name>
</gene>
<keyword evidence="9" id="KW-0234">DNA repair</keyword>
<evidence type="ECO:0000256" key="12">
    <source>
        <dbReference type="RuleBase" id="RU003476"/>
    </source>
</evidence>
<comment type="similarity">
    <text evidence="2 12">Belongs to the Nudix hydrolase family.</text>
</comment>
<dbReference type="Gene3D" id="3.90.79.10">
    <property type="entry name" value="Nucleoside Triphosphate Pyrophosphohydrolase"/>
    <property type="match status" value="1"/>
</dbReference>
<evidence type="ECO:0000256" key="8">
    <source>
        <dbReference type="ARBA" id="ARBA00022842"/>
    </source>
</evidence>
<dbReference type="InterPro" id="IPR020084">
    <property type="entry name" value="NUDIX_hydrolase_CS"/>
</dbReference>
<feature type="domain" description="Nudix hydrolase" evidence="13">
    <location>
        <begin position="1"/>
        <end position="135"/>
    </location>
</feature>
<keyword evidence="8" id="KW-0460">Magnesium</keyword>
<comment type="cofactor">
    <cofactor evidence="1">
        <name>Mg(2+)</name>
        <dbReference type="ChEBI" id="CHEBI:18420"/>
    </cofactor>
</comment>
<dbReference type="PROSITE" id="PS00893">
    <property type="entry name" value="NUDIX_BOX"/>
    <property type="match status" value="1"/>
</dbReference>
<evidence type="ECO:0000256" key="4">
    <source>
        <dbReference type="ARBA" id="ARBA00022705"/>
    </source>
</evidence>
<comment type="catalytic activity">
    <reaction evidence="10">
        <text>8-oxo-dGTP + H2O = 8-oxo-dGMP + diphosphate + H(+)</text>
        <dbReference type="Rhea" id="RHEA:31575"/>
        <dbReference type="ChEBI" id="CHEBI:15377"/>
        <dbReference type="ChEBI" id="CHEBI:15378"/>
        <dbReference type="ChEBI" id="CHEBI:33019"/>
        <dbReference type="ChEBI" id="CHEBI:63224"/>
        <dbReference type="ChEBI" id="CHEBI:77896"/>
        <dbReference type="EC" id="3.6.1.55"/>
    </reaction>
</comment>
<evidence type="ECO:0000256" key="7">
    <source>
        <dbReference type="ARBA" id="ARBA00022801"/>
    </source>
</evidence>
<keyword evidence="7 12" id="KW-0378">Hydrolase</keyword>
<keyword evidence="15" id="KW-1185">Reference proteome</keyword>
<keyword evidence="3" id="KW-0515">Mutator protein</keyword>
<evidence type="ECO:0000256" key="5">
    <source>
        <dbReference type="ARBA" id="ARBA00022723"/>
    </source>
</evidence>
<keyword evidence="4" id="KW-0235">DNA replication</keyword>
<evidence type="ECO:0000256" key="1">
    <source>
        <dbReference type="ARBA" id="ARBA00001946"/>
    </source>
</evidence>
<dbReference type="RefSeq" id="WP_182171672.1">
    <property type="nucleotide sequence ID" value="NZ_CP059676.1"/>
</dbReference>
<evidence type="ECO:0000256" key="6">
    <source>
        <dbReference type="ARBA" id="ARBA00022763"/>
    </source>
</evidence>
<dbReference type="PRINTS" id="PR00502">
    <property type="entry name" value="NUDIXFAMILY"/>
</dbReference>
<name>A0ABS2THB9_9ACTO</name>
<dbReference type="InterPro" id="IPR000086">
    <property type="entry name" value="NUDIX_hydrolase_dom"/>
</dbReference>
<evidence type="ECO:0000313" key="14">
    <source>
        <dbReference type="EMBL" id="MBM9434050.1"/>
    </source>
</evidence>
<reference evidence="15" key="1">
    <citation type="submission" date="2021-02" db="EMBL/GenBank/DDBJ databases">
        <title>Leucobacter sp. CX169.</title>
        <authorList>
            <person name="Cheng Y."/>
        </authorList>
    </citation>
    <scope>NUCLEOTIDE SEQUENCE [LARGE SCALE GENOMIC DNA]</scope>
    <source>
        <strain evidence="15">JY899</strain>
    </source>
</reference>
<evidence type="ECO:0000256" key="2">
    <source>
        <dbReference type="ARBA" id="ARBA00005582"/>
    </source>
</evidence>
<evidence type="ECO:0000256" key="9">
    <source>
        <dbReference type="ARBA" id="ARBA00023204"/>
    </source>
</evidence>
<keyword evidence="6" id="KW-0227">DNA damage</keyword>
<dbReference type="EMBL" id="JAFFJS010000006">
    <property type="protein sequence ID" value="MBM9434050.1"/>
    <property type="molecule type" value="Genomic_DNA"/>
</dbReference>
<accession>A0ABS2THB9</accession>
<evidence type="ECO:0000256" key="11">
    <source>
        <dbReference type="ARBA" id="ARBA00038905"/>
    </source>
</evidence>
<dbReference type="Pfam" id="PF00293">
    <property type="entry name" value="NUDIX"/>
    <property type="match status" value="1"/>
</dbReference>
<protein>
    <recommendedName>
        <fullName evidence="11">8-oxo-dGTP diphosphatase</fullName>
        <ecNumber evidence="11">3.6.1.55</ecNumber>
    </recommendedName>
</protein>
<dbReference type="InterPro" id="IPR047127">
    <property type="entry name" value="MutT-like"/>
</dbReference>
<sequence>MSLVVAAAIVDSFDHPRRLLAAQRSYPSDLAGKWELPGGKVEPGEDPRDACVREIVEELGVPPTLGALVPGPEGDWPIGKHTMRVWLATVSDEPVRGTDHSSLRWCTASEILGLDWLPGDVALARVLSQRLSESP</sequence>
<dbReference type="CDD" id="cd03425">
    <property type="entry name" value="NUDIX_MutT_NudA_like"/>
    <property type="match status" value="1"/>
</dbReference>